<gene>
    <name evidence="2" type="ORF">IU449_18940</name>
</gene>
<feature type="domain" description="Cupin type-2" evidence="1">
    <location>
        <begin position="39"/>
        <end position="108"/>
    </location>
</feature>
<dbReference type="InterPro" id="IPR011051">
    <property type="entry name" value="RmlC_Cupin_sf"/>
</dbReference>
<evidence type="ECO:0000313" key="3">
    <source>
        <dbReference type="Proteomes" id="UP000707731"/>
    </source>
</evidence>
<evidence type="ECO:0000313" key="2">
    <source>
        <dbReference type="EMBL" id="MBF6356595.1"/>
    </source>
</evidence>
<dbReference type="Proteomes" id="UP000707731">
    <property type="component" value="Unassembled WGS sequence"/>
</dbReference>
<keyword evidence="3" id="KW-1185">Reference proteome</keyword>
<dbReference type="SUPFAM" id="SSF51182">
    <property type="entry name" value="RmlC-like cupins"/>
    <property type="match status" value="1"/>
</dbReference>
<dbReference type="InterPro" id="IPR013096">
    <property type="entry name" value="Cupin_2"/>
</dbReference>
<organism evidence="2 3">
    <name type="scientific">Nocardia higoensis</name>
    <dbReference type="NCBI Taxonomy" id="228599"/>
    <lineage>
        <taxon>Bacteria</taxon>
        <taxon>Bacillati</taxon>
        <taxon>Actinomycetota</taxon>
        <taxon>Actinomycetes</taxon>
        <taxon>Mycobacteriales</taxon>
        <taxon>Nocardiaceae</taxon>
        <taxon>Nocardia</taxon>
    </lineage>
</organism>
<dbReference type="RefSeq" id="WP_195003447.1">
    <property type="nucleotide sequence ID" value="NZ_JADLQN010000003.1"/>
</dbReference>
<dbReference type="Pfam" id="PF07883">
    <property type="entry name" value="Cupin_2"/>
    <property type="match status" value="1"/>
</dbReference>
<accession>A0ABS0DDS4</accession>
<dbReference type="InterPro" id="IPR014710">
    <property type="entry name" value="RmlC-like_jellyroll"/>
</dbReference>
<protein>
    <submittedName>
        <fullName evidence="2">Cupin domain-containing protein</fullName>
    </submittedName>
</protein>
<comment type="caution">
    <text evidence="2">The sequence shown here is derived from an EMBL/GenBank/DDBJ whole genome shotgun (WGS) entry which is preliminary data.</text>
</comment>
<dbReference type="Gene3D" id="2.60.120.10">
    <property type="entry name" value="Jelly Rolls"/>
    <property type="match status" value="1"/>
</dbReference>
<proteinExistence type="predicted"/>
<name>A0ABS0DDS4_9NOCA</name>
<dbReference type="EMBL" id="JADLQN010000003">
    <property type="protein sequence ID" value="MBF6356595.1"/>
    <property type="molecule type" value="Genomic_DNA"/>
</dbReference>
<sequence>MLPGYERALRANPAPATGTASRVLLRFALGSREVIVRHTVIEPGGSSGWHYHDGPLLVLVARGTLDHPYADGAPVRYGRGRIFREPSGPANRHVARNTGAERVTLFVLYLHPKGSPLSHSVARPDDLR</sequence>
<reference evidence="2 3" key="1">
    <citation type="submission" date="2020-10" db="EMBL/GenBank/DDBJ databases">
        <title>Identification of Nocardia species via Next-generation sequencing and recognition of intraspecies genetic diversity.</title>
        <authorList>
            <person name="Li P."/>
            <person name="Li P."/>
            <person name="Lu B."/>
        </authorList>
    </citation>
    <scope>NUCLEOTIDE SEQUENCE [LARGE SCALE GENOMIC DNA]</scope>
    <source>
        <strain evidence="2 3">BJ06-0143</strain>
    </source>
</reference>
<evidence type="ECO:0000259" key="1">
    <source>
        <dbReference type="Pfam" id="PF07883"/>
    </source>
</evidence>